<feature type="domain" description="Transposase IS200-like" evidence="1">
    <location>
        <begin position="13"/>
        <end position="146"/>
    </location>
</feature>
<dbReference type="AlphaFoldDB" id="A0A9D1UPU9"/>
<proteinExistence type="predicted"/>
<name>A0A9D1UPU9_9FIRM</name>
<organism evidence="2 3">
    <name type="scientific">Candidatus Flavonifractor merdipullorum</name>
    <dbReference type="NCBI Taxonomy" id="2838590"/>
    <lineage>
        <taxon>Bacteria</taxon>
        <taxon>Bacillati</taxon>
        <taxon>Bacillota</taxon>
        <taxon>Clostridia</taxon>
        <taxon>Eubacteriales</taxon>
        <taxon>Oscillospiraceae</taxon>
        <taxon>Flavonifractor</taxon>
    </lineage>
</organism>
<evidence type="ECO:0000259" key="1">
    <source>
        <dbReference type="SMART" id="SM01321"/>
    </source>
</evidence>
<evidence type="ECO:0000313" key="3">
    <source>
        <dbReference type="Proteomes" id="UP000824192"/>
    </source>
</evidence>
<accession>A0A9D1UPU9</accession>
<reference evidence="2" key="2">
    <citation type="submission" date="2021-04" db="EMBL/GenBank/DDBJ databases">
        <authorList>
            <person name="Gilroy R."/>
        </authorList>
    </citation>
    <scope>NUCLEOTIDE SEQUENCE</scope>
    <source>
        <strain evidence="2">ChiGjej6B6-1540</strain>
    </source>
</reference>
<dbReference type="SMART" id="SM01321">
    <property type="entry name" value="Y1_Tnp"/>
    <property type="match status" value="1"/>
</dbReference>
<dbReference type="EMBL" id="DXGA01000185">
    <property type="protein sequence ID" value="HIW94576.1"/>
    <property type="molecule type" value="Genomic_DNA"/>
</dbReference>
<reference evidence="2" key="1">
    <citation type="journal article" date="2021" name="PeerJ">
        <title>Extensive microbial diversity within the chicken gut microbiome revealed by metagenomics and culture.</title>
        <authorList>
            <person name="Gilroy R."/>
            <person name="Ravi A."/>
            <person name="Getino M."/>
            <person name="Pursley I."/>
            <person name="Horton D.L."/>
            <person name="Alikhan N.F."/>
            <person name="Baker D."/>
            <person name="Gharbi K."/>
            <person name="Hall N."/>
            <person name="Watson M."/>
            <person name="Adriaenssens E.M."/>
            <person name="Foster-Nyarko E."/>
            <person name="Jarju S."/>
            <person name="Secka A."/>
            <person name="Antonio M."/>
            <person name="Oren A."/>
            <person name="Chaudhuri R.R."/>
            <person name="La Ragione R."/>
            <person name="Hildebrand F."/>
            <person name="Pallen M.J."/>
        </authorList>
    </citation>
    <scope>NUCLEOTIDE SEQUENCE</scope>
    <source>
        <strain evidence="2">ChiGjej6B6-1540</strain>
    </source>
</reference>
<dbReference type="PANTHER" id="PTHR36966">
    <property type="entry name" value="REP-ASSOCIATED TYROSINE TRANSPOSASE"/>
    <property type="match status" value="1"/>
</dbReference>
<evidence type="ECO:0000313" key="2">
    <source>
        <dbReference type="EMBL" id="HIW94576.1"/>
    </source>
</evidence>
<dbReference type="InterPro" id="IPR036515">
    <property type="entry name" value="Transposase_17_sf"/>
</dbReference>
<dbReference type="Gene3D" id="3.30.70.1290">
    <property type="entry name" value="Transposase IS200-like"/>
    <property type="match status" value="1"/>
</dbReference>
<gene>
    <name evidence="2" type="ORF">H9868_08585</name>
</gene>
<comment type="caution">
    <text evidence="2">The sequence shown here is derived from an EMBL/GenBank/DDBJ whole genome shotgun (WGS) entry which is preliminary data.</text>
</comment>
<dbReference type="InterPro" id="IPR052715">
    <property type="entry name" value="RAYT_transposase"/>
</dbReference>
<dbReference type="GO" id="GO:0004803">
    <property type="term" value="F:transposase activity"/>
    <property type="evidence" value="ECO:0007669"/>
    <property type="project" value="InterPro"/>
</dbReference>
<dbReference type="SUPFAM" id="SSF143422">
    <property type="entry name" value="Transposase IS200-like"/>
    <property type="match status" value="1"/>
</dbReference>
<dbReference type="Proteomes" id="UP000824192">
    <property type="component" value="Unassembled WGS sequence"/>
</dbReference>
<dbReference type="PANTHER" id="PTHR36966:SF1">
    <property type="entry name" value="REP-ASSOCIATED TYROSINE TRANSPOSASE"/>
    <property type="match status" value="1"/>
</dbReference>
<dbReference type="InterPro" id="IPR002686">
    <property type="entry name" value="Transposase_17"/>
</dbReference>
<dbReference type="GO" id="GO:0006313">
    <property type="term" value="P:DNA transposition"/>
    <property type="evidence" value="ECO:0007669"/>
    <property type="project" value="InterPro"/>
</dbReference>
<sequence>MGMPNRLSHFDYSQPGYYFITICTKNHHSILRRGAQCAPAPLPPLTSAGLAAERFLLEIPVHYPMISVDHYVVMPNHVHLILVITAGHIGTDGRTVCAPTVSRVVRGWKEAVTKQIGVSIWQKSFHDHIIRNKTDYLRIWNYIDTNPAKWRENCYYNDI</sequence>
<dbReference type="GO" id="GO:0043565">
    <property type="term" value="F:sequence-specific DNA binding"/>
    <property type="evidence" value="ECO:0007669"/>
    <property type="project" value="TreeGrafter"/>
</dbReference>
<protein>
    <recommendedName>
        <fullName evidence="1">Transposase IS200-like domain-containing protein</fullName>
    </recommendedName>
</protein>